<dbReference type="KEGG" id="gsn:YC6258_03921"/>
<dbReference type="Proteomes" id="UP000032266">
    <property type="component" value="Chromosome"/>
</dbReference>
<dbReference type="EMBL" id="CP007142">
    <property type="protein sequence ID" value="AJQ95957.1"/>
    <property type="molecule type" value="Genomic_DNA"/>
</dbReference>
<accession>A0A0C5VMJ8</accession>
<keyword evidence="3" id="KW-1185">Reference proteome</keyword>
<protein>
    <submittedName>
        <fullName evidence="2">Uncharacterized protein</fullName>
    </submittedName>
</protein>
<feature type="compositionally biased region" description="Low complexity" evidence="1">
    <location>
        <begin position="1"/>
        <end position="13"/>
    </location>
</feature>
<evidence type="ECO:0000313" key="2">
    <source>
        <dbReference type="EMBL" id="AJQ95957.1"/>
    </source>
</evidence>
<gene>
    <name evidence="2" type="ORF">YC6258_03921</name>
</gene>
<dbReference type="HOGENOM" id="CLU_3252285_0_0_6"/>
<sequence length="42" mass="4880">MLIWSLLSQQQQSTPAGGRHRSAELPQTYRVWQLKSHKPNYG</sequence>
<dbReference type="AlphaFoldDB" id="A0A0C5VMJ8"/>
<name>A0A0C5VMJ8_9GAMM</name>
<organism evidence="2 3">
    <name type="scientific">Gynuella sunshinyii YC6258</name>
    <dbReference type="NCBI Taxonomy" id="1445510"/>
    <lineage>
        <taxon>Bacteria</taxon>
        <taxon>Pseudomonadati</taxon>
        <taxon>Pseudomonadota</taxon>
        <taxon>Gammaproteobacteria</taxon>
        <taxon>Oceanospirillales</taxon>
        <taxon>Saccharospirillaceae</taxon>
        <taxon>Gynuella</taxon>
    </lineage>
</organism>
<proteinExistence type="predicted"/>
<evidence type="ECO:0000313" key="3">
    <source>
        <dbReference type="Proteomes" id="UP000032266"/>
    </source>
</evidence>
<reference evidence="2 3" key="1">
    <citation type="submission" date="2014-01" db="EMBL/GenBank/DDBJ databases">
        <title>Full genme sequencing of cellulolytic bacterium Gynuella sunshinyii YC6258T gen. nov., sp. nov.</title>
        <authorList>
            <person name="Khan H."/>
            <person name="Chung E.J."/>
            <person name="Chung Y.R."/>
        </authorList>
    </citation>
    <scope>NUCLEOTIDE SEQUENCE [LARGE SCALE GENOMIC DNA]</scope>
    <source>
        <strain evidence="2 3">YC6258</strain>
    </source>
</reference>
<evidence type="ECO:0000256" key="1">
    <source>
        <dbReference type="SAM" id="MobiDB-lite"/>
    </source>
</evidence>
<feature type="region of interest" description="Disordered" evidence="1">
    <location>
        <begin position="1"/>
        <end position="22"/>
    </location>
</feature>